<sequence>MDENKWIVWLILFSSLLGIANKGISFIAFVLSIIILWQYQVTKKQPKTSSTKNEKDLSKNAKTNQKQLEKQQLAAAKERVKKEKQQQIKNNSNYYFNVDYISEKVTKTSEASYYKKIKTNTEQVLDVVTCYSGKKYHYKNSTAFRVKKDMDNRGILILTTENVYFLSHSNGFVKEVFPINKINGIKKVNNYDLEITFGRSKKYFVLTDFQDPKYFVNTYLNNLM</sequence>
<organism evidence="3 4">
    <name type="scientific">Staphylococcus aureus</name>
    <dbReference type="NCBI Taxonomy" id="1280"/>
    <lineage>
        <taxon>Bacteria</taxon>
        <taxon>Bacillati</taxon>
        <taxon>Bacillota</taxon>
        <taxon>Bacilli</taxon>
        <taxon>Bacillales</taxon>
        <taxon>Staphylococcaceae</taxon>
        <taxon>Staphylococcus</taxon>
    </lineage>
</organism>
<dbReference type="EMBL" id="JAIUEN010000099">
    <property type="protein sequence ID" value="MCE3363011.1"/>
    <property type="molecule type" value="Genomic_DNA"/>
</dbReference>
<reference evidence="3" key="2">
    <citation type="submission" date="2023-08" db="EMBL/GenBank/DDBJ databases">
        <authorList>
            <person name="Zhao H."/>
            <person name="Wang X."/>
        </authorList>
    </citation>
    <scope>NUCLEOTIDE SEQUENCE</scope>
    <source>
        <strain evidence="3">NC-4</strain>
    </source>
</reference>
<proteinExistence type="predicted"/>
<keyword evidence="2" id="KW-1133">Transmembrane helix</keyword>
<name>A0AAW4YA30_STAAU</name>
<evidence type="ECO:0000256" key="1">
    <source>
        <dbReference type="SAM" id="MobiDB-lite"/>
    </source>
</evidence>
<protein>
    <recommendedName>
        <fullName evidence="5">YokE-like PH domain-containing protein</fullName>
    </recommendedName>
</protein>
<evidence type="ECO:0000313" key="4">
    <source>
        <dbReference type="Proteomes" id="UP001200271"/>
    </source>
</evidence>
<evidence type="ECO:0008006" key="5">
    <source>
        <dbReference type="Google" id="ProtNLM"/>
    </source>
</evidence>
<evidence type="ECO:0000256" key="2">
    <source>
        <dbReference type="SAM" id="Phobius"/>
    </source>
</evidence>
<feature type="transmembrane region" description="Helical" evidence="2">
    <location>
        <begin position="6"/>
        <end position="37"/>
    </location>
</feature>
<comment type="caution">
    <text evidence="3">The sequence shown here is derived from an EMBL/GenBank/DDBJ whole genome shotgun (WGS) entry which is preliminary data.</text>
</comment>
<dbReference type="AlphaFoldDB" id="A0AAW4YA30"/>
<dbReference type="Proteomes" id="UP001200271">
    <property type="component" value="Unassembled WGS sequence"/>
</dbReference>
<keyword evidence="2" id="KW-0472">Membrane</keyword>
<feature type="region of interest" description="Disordered" evidence="1">
    <location>
        <begin position="48"/>
        <end position="68"/>
    </location>
</feature>
<gene>
    <name evidence="3" type="ORF">LB359_11810</name>
</gene>
<keyword evidence="2" id="KW-0812">Transmembrane</keyword>
<dbReference type="RefSeq" id="WP_048669268.1">
    <property type="nucleotide sequence ID" value="NZ_CVOS01000002.1"/>
</dbReference>
<reference evidence="3" key="1">
    <citation type="journal article" date="2021" name="Front Med (Lausanne)">
        <title>The Prevalence and Determinants of Fusidic Acid Resistance Among Methicillin-Resistant Staphylococcus aureus Clinical Isolates in China.</title>
        <authorList>
            <person name="Zhao H."/>
            <person name="Wang X."/>
            <person name="Wang B."/>
            <person name="Xu Y."/>
            <person name="Rao L."/>
            <person name="Wan B."/>
            <person name="Guo Y."/>
            <person name="Wu X."/>
            <person name="Yu J."/>
            <person name="Chen L."/>
            <person name="Li M."/>
            <person name="Yu F."/>
        </authorList>
    </citation>
    <scope>NUCLEOTIDE SEQUENCE</scope>
    <source>
        <strain evidence="3">NC-4</strain>
    </source>
</reference>
<evidence type="ECO:0000313" key="3">
    <source>
        <dbReference type="EMBL" id="MCE3363011.1"/>
    </source>
</evidence>
<accession>A0AAW4YA30</accession>